<dbReference type="InterPro" id="IPR051396">
    <property type="entry name" value="Bact_Antivir_Def_Nuclease"/>
</dbReference>
<dbReference type="Proteomes" id="UP000030428">
    <property type="component" value="Unassembled WGS sequence"/>
</dbReference>
<dbReference type="InterPro" id="IPR003959">
    <property type="entry name" value="ATPase_AAA_core"/>
</dbReference>
<evidence type="ECO:0000313" key="4">
    <source>
        <dbReference type="Proteomes" id="UP000030428"/>
    </source>
</evidence>
<dbReference type="GO" id="GO:0005524">
    <property type="term" value="F:ATP binding"/>
    <property type="evidence" value="ECO:0007669"/>
    <property type="project" value="InterPro"/>
</dbReference>
<dbReference type="Gene3D" id="3.40.50.300">
    <property type="entry name" value="P-loop containing nucleotide triphosphate hydrolases"/>
    <property type="match status" value="2"/>
</dbReference>
<dbReference type="Pfam" id="PF13304">
    <property type="entry name" value="AAA_21"/>
    <property type="match status" value="1"/>
</dbReference>
<dbReference type="Pfam" id="PF13514">
    <property type="entry name" value="AAA_27"/>
    <property type="match status" value="1"/>
</dbReference>
<evidence type="ECO:0000313" key="3">
    <source>
        <dbReference type="EMBL" id="KHD08114.1"/>
    </source>
</evidence>
<dbReference type="CDD" id="cd00267">
    <property type="entry name" value="ABC_ATPase"/>
    <property type="match status" value="1"/>
</dbReference>
<protein>
    <submittedName>
        <fullName evidence="3">Uncharacterized protein</fullName>
    </submittedName>
</protein>
<dbReference type="InterPro" id="IPR027417">
    <property type="entry name" value="P-loop_NTPase"/>
</dbReference>
<reference evidence="3 4" key="1">
    <citation type="journal article" date="2016" name="Front. Microbiol.">
        <title>Single-Cell (Meta-)Genomics of a Dimorphic Candidatus Thiomargarita nelsonii Reveals Genomic Plasticity.</title>
        <authorList>
            <person name="Flood B.E."/>
            <person name="Fliss P."/>
            <person name="Jones D.S."/>
            <person name="Dick G.J."/>
            <person name="Jain S."/>
            <person name="Kaster A.K."/>
            <person name="Winkel M."/>
            <person name="Mussmann M."/>
            <person name="Bailey J."/>
        </authorList>
    </citation>
    <scope>NUCLEOTIDE SEQUENCE [LARGE SCALE GENOMIC DNA]</scope>
    <source>
        <strain evidence="3">Hydrate Ridge</strain>
    </source>
</reference>
<evidence type="ECO:0000259" key="2">
    <source>
        <dbReference type="Pfam" id="PF13514"/>
    </source>
</evidence>
<accession>A0A0A6PLT9</accession>
<name>A0A0A6PLT9_9GAMM</name>
<dbReference type="PANTHER" id="PTHR43581">
    <property type="entry name" value="ATP/GTP PHOSPHATASE"/>
    <property type="match status" value="1"/>
</dbReference>
<dbReference type="InterPro" id="IPR038734">
    <property type="entry name" value="YhaN_AAA"/>
</dbReference>
<proteinExistence type="predicted"/>
<sequence>MDSTPTCDDIILYYKKLVIVLDNDKNVYVIVIFFNESAKVTGGCYKIMRIESLSIEIFTIFGKNQFNFSNGLNIVIGENDTGKSHLLRLLYSLIESNNLVAQQKADNNSYLLQKSLPQKLIDIFKPEKLAHLIKNGQNKSHINIDFSEYNIPFNFTQKTKIQVNIDKNKVPARLIKQDSLFIPTKEMLSFYDGFMSLYLTRQLPFDEIYYHLAKTLGLLVLKDISSPEKQILKSLETLLNGKLLLPQNGNKLEISLVAEGMRKIGTLSHLIANGSLNKNTILFWDEPESNLNPKLIRKLAKVLVDLSSIGVQIFINTHSLFLIKEFEILREINTQIKYFSLGIEVENNLRVSQSEDIEGLDDLVILDENLDQSDRFMKKIN</sequence>
<dbReference type="AlphaFoldDB" id="A0A0A6PLT9"/>
<feature type="domain" description="YhaN AAA" evidence="2">
    <location>
        <begin position="48"/>
        <end position="93"/>
    </location>
</feature>
<dbReference type="PANTHER" id="PTHR43581:SF2">
    <property type="entry name" value="EXCINUCLEASE ATPASE SUBUNIT"/>
    <property type="match status" value="1"/>
</dbReference>
<dbReference type="SUPFAM" id="SSF52540">
    <property type="entry name" value="P-loop containing nucleoside triphosphate hydrolases"/>
    <property type="match status" value="1"/>
</dbReference>
<gene>
    <name evidence="3" type="ORF">PN36_15430</name>
</gene>
<dbReference type="GO" id="GO:0016887">
    <property type="term" value="F:ATP hydrolysis activity"/>
    <property type="evidence" value="ECO:0007669"/>
    <property type="project" value="InterPro"/>
</dbReference>
<dbReference type="EMBL" id="JSZA02000055">
    <property type="protein sequence ID" value="KHD08114.1"/>
    <property type="molecule type" value="Genomic_DNA"/>
</dbReference>
<evidence type="ECO:0000259" key="1">
    <source>
        <dbReference type="Pfam" id="PF13304"/>
    </source>
</evidence>
<organism evidence="3 4">
    <name type="scientific">Candidatus Thiomargarita nelsonii</name>
    <dbReference type="NCBI Taxonomy" id="1003181"/>
    <lineage>
        <taxon>Bacteria</taxon>
        <taxon>Pseudomonadati</taxon>
        <taxon>Pseudomonadota</taxon>
        <taxon>Gammaproteobacteria</taxon>
        <taxon>Thiotrichales</taxon>
        <taxon>Thiotrichaceae</taxon>
        <taxon>Thiomargarita</taxon>
    </lineage>
</organism>
<feature type="domain" description="ATPase AAA-type core" evidence="1">
    <location>
        <begin position="186"/>
        <end position="323"/>
    </location>
</feature>
<comment type="caution">
    <text evidence="3">The sequence shown here is derived from an EMBL/GenBank/DDBJ whole genome shotgun (WGS) entry which is preliminary data.</text>
</comment>
<keyword evidence="4" id="KW-1185">Reference proteome</keyword>